<reference evidence="12" key="2">
    <citation type="journal article" date="2022" name="Microbiol. Resour. Announc.">
        <title>Whole-Genome Sequence of Entomortierella parvispora E1425, a Mucoromycotan Fungus Associated with Burkholderiaceae-Related Endosymbiotic Bacteria.</title>
        <authorList>
            <person name="Herlambang A."/>
            <person name="Guo Y."/>
            <person name="Takashima Y."/>
            <person name="Narisawa K."/>
            <person name="Ohta H."/>
            <person name="Nishizawa T."/>
        </authorList>
    </citation>
    <scope>NUCLEOTIDE SEQUENCE</scope>
    <source>
        <strain evidence="12">E1425</strain>
    </source>
</reference>
<dbReference type="SUPFAM" id="SSF48225">
    <property type="entry name" value="Seven-hairpin glycosidases"/>
    <property type="match status" value="1"/>
</dbReference>
<keyword evidence="5 8" id="KW-1015">Disulfide bond</keyword>
<dbReference type="Proteomes" id="UP000827284">
    <property type="component" value="Unassembled WGS sequence"/>
</dbReference>
<evidence type="ECO:0000256" key="11">
    <source>
        <dbReference type="SAM" id="Phobius"/>
    </source>
</evidence>
<evidence type="ECO:0000256" key="4">
    <source>
        <dbReference type="ARBA" id="ARBA00022801"/>
    </source>
</evidence>
<keyword evidence="13" id="KW-1185">Reference proteome</keyword>
<evidence type="ECO:0000256" key="8">
    <source>
        <dbReference type="PIRSR" id="PIRSR601382-3"/>
    </source>
</evidence>
<accession>A0A9P3HKZ1</accession>
<organism evidence="12 13">
    <name type="scientific">Entomortierella parvispora</name>
    <dbReference type="NCBI Taxonomy" id="205924"/>
    <lineage>
        <taxon>Eukaryota</taxon>
        <taxon>Fungi</taxon>
        <taxon>Fungi incertae sedis</taxon>
        <taxon>Mucoromycota</taxon>
        <taxon>Mortierellomycotina</taxon>
        <taxon>Mortierellomycetes</taxon>
        <taxon>Mortierellales</taxon>
        <taxon>Mortierellaceae</taxon>
        <taxon>Entomortierella</taxon>
    </lineage>
</organism>
<evidence type="ECO:0000256" key="5">
    <source>
        <dbReference type="ARBA" id="ARBA00023157"/>
    </source>
</evidence>
<feature type="active site" description="Proton donor" evidence="6">
    <location>
        <position position="504"/>
    </location>
</feature>
<dbReference type="Pfam" id="PF01532">
    <property type="entry name" value="Glyco_hydro_47"/>
    <property type="match status" value="1"/>
</dbReference>
<name>A0A9P3HKZ1_9FUNG</name>
<dbReference type="GO" id="GO:0005509">
    <property type="term" value="F:calcium ion binding"/>
    <property type="evidence" value="ECO:0007669"/>
    <property type="project" value="InterPro"/>
</dbReference>
<evidence type="ECO:0000313" key="13">
    <source>
        <dbReference type="Proteomes" id="UP000827284"/>
    </source>
</evidence>
<evidence type="ECO:0000313" key="12">
    <source>
        <dbReference type="EMBL" id="GJJ78582.1"/>
    </source>
</evidence>
<feature type="compositionally biased region" description="Low complexity" evidence="10">
    <location>
        <begin position="34"/>
        <end position="45"/>
    </location>
</feature>
<feature type="active site" description="Proton donor" evidence="6">
    <location>
        <position position="263"/>
    </location>
</feature>
<proteinExistence type="inferred from homology"/>
<keyword evidence="9" id="KW-0326">Glycosidase</keyword>
<sequence length="632" mass="70642">MGSSPPPKGSSFVVDIEQGLSPSSKDEYPEIHRPSPSASPSYPKSASPVVAPLAGLKRLIDRNPATVINGRYSINIRQFIALILLILTFVGLWFGARSNKFWSDETDNLGISGSKAHKTIYTHHIGHSDQSVPDILGKAQRAAERLARIQGKGTNTSLKKIQFDFPEETEAERFTREKRLQRVKDGFVHAWKGYKENAWGQDEVVPVRGGAKNNFNGWGATMVDSLDTLVIMGMNDEFDEALEWVRTKFDMTRNPTAQLQFFETVIRYLGGFLSAYDLTGEQVLLDKAEELGNILLNAFGNRVFPAGRVAVQKSASPGAYNFCTAEIGTIQLEFTRLSMLTKNPIYDQKGQEIFKMLGQQTSELPGMLPSYVREGAGQYYSGFRATVGGMIDSYYEYLLKEWILLDGSSSAATYKQMFLTVVDTIKEYMVSRPDNGGDYAIIGAVQSSSKTIDPEMEHLSCFIAGSLAMGAKYFDRPEDLTLAKQVAEGCYQGYHNSATGLGPEVMKFDAVPGTNGKKFVVNPNGFFKNSNSYYILRPETLESLWILYRITGEKKYQDQVWEIFESLERSCRTNIAYSGLSNVNSVGSHDNKMESFFMAETMKYIYLTFAEPNVISLDQFVFNTEAHPLRRT</sequence>
<dbReference type="InterPro" id="IPR036026">
    <property type="entry name" value="Seven-hairpin_glycosidases"/>
</dbReference>
<dbReference type="InterPro" id="IPR001382">
    <property type="entry name" value="Glyco_hydro_47"/>
</dbReference>
<evidence type="ECO:0000256" key="6">
    <source>
        <dbReference type="PIRSR" id="PIRSR601382-1"/>
    </source>
</evidence>
<feature type="active site" evidence="6">
    <location>
        <position position="392"/>
    </location>
</feature>
<dbReference type="GO" id="GO:0016020">
    <property type="term" value="C:membrane"/>
    <property type="evidence" value="ECO:0007669"/>
    <property type="project" value="InterPro"/>
</dbReference>
<comment type="cofactor">
    <cofactor evidence="1 7">
        <name>Ca(2+)</name>
        <dbReference type="ChEBI" id="CHEBI:29108"/>
    </cofactor>
</comment>
<keyword evidence="4 9" id="KW-0378">Hydrolase</keyword>
<evidence type="ECO:0000256" key="9">
    <source>
        <dbReference type="RuleBase" id="RU361193"/>
    </source>
</evidence>
<protein>
    <recommendedName>
        <fullName evidence="9">alpha-1,2-Mannosidase</fullName>
        <ecNumber evidence="9">3.2.1.-</ecNumber>
    </recommendedName>
</protein>
<keyword evidence="11" id="KW-0472">Membrane</keyword>
<feature type="disulfide bond" evidence="8">
    <location>
        <begin position="461"/>
        <end position="490"/>
    </location>
</feature>
<feature type="binding site" evidence="7">
    <location>
        <position position="624"/>
    </location>
    <ligand>
        <name>Ca(2+)</name>
        <dbReference type="ChEBI" id="CHEBI:29108"/>
    </ligand>
</feature>
<dbReference type="GO" id="GO:0005975">
    <property type="term" value="P:carbohydrate metabolic process"/>
    <property type="evidence" value="ECO:0007669"/>
    <property type="project" value="InterPro"/>
</dbReference>
<dbReference type="PRINTS" id="PR00747">
    <property type="entry name" value="GLYHDRLASE47"/>
</dbReference>
<feature type="region of interest" description="Disordered" evidence="10">
    <location>
        <begin position="1"/>
        <end position="45"/>
    </location>
</feature>
<evidence type="ECO:0000256" key="2">
    <source>
        <dbReference type="ARBA" id="ARBA00004922"/>
    </source>
</evidence>
<feature type="active site" evidence="6">
    <location>
        <position position="539"/>
    </location>
</feature>
<dbReference type="Gene3D" id="1.50.10.10">
    <property type="match status" value="1"/>
</dbReference>
<dbReference type="GO" id="GO:0004571">
    <property type="term" value="F:mannosyl-oligosaccharide 1,2-alpha-mannosidase activity"/>
    <property type="evidence" value="ECO:0007669"/>
    <property type="project" value="InterPro"/>
</dbReference>
<reference evidence="12" key="1">
    <citation type="submission" date="2021-11" db="EMBL/GenBank/DDBJ databases">
        <authorList>
            <person name="Herlambang A."/>
            <person name="Guo Y."/>
            <person name="Takashima Y."/>
            <person name="Nishizawa T."/>
        </authorList>
    </citation>
    <scope>NUCLEOTIDE SEQUENCE</scope>
    <source>
        <strain evidence="12">E1425</strain>
    </source>
</reference>
<keyword evidence="11" id="KW-0812">Transmembrane</keyword>
<evidence type="ECO:0000256" key="7">
    <source>
        <dbReference type="PIRSR" id="PIRSR601382-2"/>
    </source>
</evidence>
<dbReference type="EMBL" id="BQFW01000015">
    <property type="protein sequence ID" value="GJJ78582.1"/>
    <property type="molecule type" value="Genomic_DNA"/>
</dbReference>
<dbReference type="PANTHER" id="PTHR11742:SF103">
    <property type="entry name" value="ENDOPLASMIC RETICULUM MANNOSIDASE MNL2-RELATED"/>
    <property type="match status" value="1"/>
</dbReference>
<comment type="pathway">
    <text evidence="2">Protein modification; protein glycosylation.</text>
</comment>
<gene>
    <name evidence="12" type="ORF">EMPS_10941</name>
</gene>
<dbReference type="GO" id="GO:0036503">
    <property type="term" value="P:ERAD pathway"/>
    <property type="evidence" value="ECO:0007669"/>
    <property type="project" value="UniProtKB-ARBA"/>
</dbReference>
<dbReference type="PANTHER" id="PTHR11742">
    <property type="entry name" value="MANNOSYL-OLIGOSACCHARIDE ALPHA-1,2-MANNOSIDASE-RELATED"/>
    <property type="match status" value="1"/>
</dbReference>
<feature type="compositionally biased region" description="Basic and acidic residues" evidence="10">
    <location>
        <begin position="24"/>
        <end position="33"/>
    </location>
</feature>
<dbReference type="AlphaFoldDB" id="A0A9P3HKZ1"/>
<keyword evidence="7" id="KW-0479">Metal-binding</keyword>
<evidence type="ECO:0000256" key="10">
    <source>
        <dbReference type="SAM" id="MobiDB-lite"/>
    </source>
</evidence>
<keyword evidence="7" id="KW-0106">Calcium</keyword>
<feature type="transmembrane region" description="Helical" evidence="11">
    <location>
        <begin position="79"/>
        <end position="96"/>
    </location>
</feature>
<evidence type="ECO:0000256" key="1">
    <source>
        <dbReference type="ARBA" id="ARBA00001913"/>
    </source>
</evidence>
<dbReference type="OrthoDB" id="8118055at2759"/>
<keyword evidence="11" id="KW-1133">Transmembrane helix</keyword>
<dbReference type="GO" id="GO:0005783">
    <property type="term" value="C:endoplasmic reticulum"/>
    <property type="evidence" value="ECO:0007669"/>
    <property type="project" value="TreeGrafter"/>
</dbReference>
<comment type="caution">
    <text evidence="12">The sequence shown here is derived from an EMBL/GenBank/DDBJ whole genome shotgun (WGS) entry which is preliminary data.</text>
</comment>
<dbReference type="EC" id="3.2.1.-" evidence="9"/>
<dbReference type="InterPro" id="IPR012341">
    <property type="entry name" value="6hp_glycosidase-like_sf"/>
</dbReference>
<evidence type="ECO:0000256" key="3">
    <source>
        <dbReference type="ARBA" id="ARBA00007658"/>
    </source>
</evidence>
<comment type="similarity">
    <text evidence="3 9">Belongs to the glycosyl hydrolase 47 family.</text>
</comment>
<dbReference type="InterPro" id="IPR050749">
    <property type="entry name" value="Glycosyl_Hydrolase_47"/>
</dbReference>